<organism evidence="3 4">
    <name type="scientific">Tumebacillus permanentifrigoris</name>
    <dbReference type="NCBI Taxonomy" id="378543"/>
    <lineage>
        <taxon>Bacteria</taxon>
        <taxon>Bacillati</taxon>
        <taxon>Bacillota</taxon>
        <taxon>Bacilli</taxon>
        <taxon>Bacillales</taxon>
        <taxon>Alicyclobacillaceae</taxon>
        <taxon>Tumebacillus</taxon>
    </lineage>
</organism>
<keyword evidence="1 2" id="KW-0378">Hydrolase</keyword>
<feature type="short sequence motif" description="HXTX 1" evidence="2">
    <location>
        <begin position="43"/>
        <end position="46"/>
    </location>
</feature>
<feature type="active site" description="Proton donor" evidence="2">
    <location>
        <position position="43"/>
    </location>
</feature>
<dbReference type="InterPro" id="IPR009097">
    <property type="entry name" value="Cyclic_Pdiesterase"/>
</dbReference>
<dbReference type="NCBIfam" id="TIGR02258">
    <property type="entry name" value="2_5_ligase"/>
    <property type="match status" value="1"/>
</dbReference>
<dbReference type="GO" id="GO:0004113">
    <property type="term" value="F:2',3'-cyclic-nucleotide 3'-phosphodiesterase activity"/>
    <property type="evidence" value="ECO:0007669"/>
    <property type="project" value="InterPro"/>
</dbReference>
<comment type="function">
    <text evidence="2">Hydrolyzes RNA 2',3'-cyclic phosphodiester to an RNA 2'-phosphomonoester.</text>
</comment>
<dbReference type="HAMAP" id="MF_01940">
    <property type="entry name" value="RNA_CPDase"/>
    <property type="match status" value="1"/>
</dbReference>
<dbReference type="InterPro" id="IPR004175">
    <property type="entry name" value="RNA_CPDase"/>
</dbReference>
<sequence>MAGRYFLGVDVPADVCGPELIALQKRLEPHLDVKRWYNPDQLHLTVQFMGNLEAAQVTQLIELVEAATRGLPAFELELGEVGWFPRAKVVWCGVQGAMNALQELQRNVVQALSTAFQVDSYNHGAFRPHITLGRLHSADVAFRPESVASPPSGMTWRVGGLHLYESVSAGKNGPQYPIRHRFALGM</sequence>
<reference evidence="3 4" key="1">
    <citation type="submission" date="2018-05" db="EMBL/GenBank/DDBJ databases">
        <title>Genomic Encyclopedia of Type Strains, Phase IV (KMG-IV): sequencing the most valuable type-strain genomes for metagenomic binning, comparative biology and taxonomic classification.</title>
        <authorList>
            <person name="Goeker M."/>
        </authorList>
    </citation>
    <scope>NUCLEOTIDE SEQUENCE [LARGE SCALE GENOMIC DNA]</scope>
    <source>
        <strain evidence="3 4">DSM 18773</strain>
    </source>
</reference>
<comment type="caution">
    <text evidence="3">The sequence shown here is derived from an EMBL/GenBank/DDBJ whole genome shotgun (WGS) entry which is preliminary data.</text>
</comment>
<dbReference type="OrthoDB" id="9789350at2"/>
<dbReference type="PANTHER" id="PTHR35561">
    <property type="entry name" value="RNA 2',3'-CYCLIC PHOSPHODIESTERASE"/>
    <property type="match status" value="1"/>
</dbReference>
<dbReference type="Proteomes" id="UP000245634">
    <property type="component" value="Unassembled WGS sequence"/>
</dbReference>
<dbReference type="Gene3D" id="3.90.1140.10">
    <property type="entry name" value="Cyclic phosphodiesterase"/>
    <property type="match status" value="1"/>
</dbReference>
<evidence type="ECO:0000313" key="3">
    <source>
        <dbReference type="EMBL" id="PWK07470.1"/>
    </source>
</evidence>
<evidence type="ECO:0000256" key="1">
    <source>
        <dbReference type="ARBA" id="ARBA00022801"/>
    </source>
</evidence>
<dbReference type="AlphaFoldDB" id="A0A316D4H0"/>
<gene>
    <name evidence="3" type="ORF">C7459_11769</name>
</gene>
<evidence type="ECO:0000256" key="2">
    <source>
        <dbReference type="HAMAP-Rule" id="MF_01940"/>
    </source>
</evidence>
<comment type="catalytic activity">
    <reaction evidence="2">
        <text>a 3'-end 2',3'-cyclophospho-ribonucleotide-RNA + H2O = a 3'-end 2'-phospho-ribonucleotide-RNA + H(+)</text>
        <dbReference type="Rhea" id="RHEA:11828"/>
        <dbReference type="Rhea" id="RHEA-COMP:10464"/>
        <dbReference type="Rhea" id="RHEA-COMP:17353"/>
        <dbReference type="ChEBI" id="CHEBI:15377"/>
        <dbReference type="ChEBI" id="CHEBI:15378"/>
        <dbReference type="ChEBI" id="CHEBI:83064"/>
        <dbReference type="ChEBI" id="CHEBI:173113"/>
        <dbReference type="EC" id="3.1.4.58"/>
    </reaction>
</comment>
<dbReference type="SUPFAM" id="SSF55144">
    <property type="entry name" value="LigT-like"/>
    <property type="match status" value="1"/>
</dbReference>
<comment type="similarity">
    <text evidence="2">Belongs to the 2H phosphoesterase superfamily. ThpR family.</text>
</comment>
<dbReference type="PANTHER" id="PTHR35561:SF1">
    <property type="entry name" value="RNA 2',3'-CYCLIC PHOSPHODIESTERASE"/>
    <property type="match status" value="1"/>
</dbReference>
<accession>A0A316D4H0</accession>
<dbReference type="GO" id="GO:0008664">
    <property type="term" value="F:RNA 2',3'-cyclic 3'-phosphodiesterase activity"/>
    <property type="evidence" value="ECO:0007669"/>
    <property type="project" value="UniProtKB-EC"/>
</dbReference>
<dbReference type="EC" id="3.1.4.58" evidence="2"/>
<feature type="short sequence motif" description="HXTX 2" evidence="2">
    <location>
        <begin position="129"/>
        <end position="132"/>
    </location>
</feature>
<dbReference type="EMBL" id="QGGL01000017">
    <property type="protein sequence ID" value="PWK07470.1"/>
    <property type="molecule type" value="Genomic_DNA"/>
</dbReference>
<feature type="active site" description="Proton acceptor" evidence="2">
    <location>
        <position position="129"/>
    </location>
</feature>
<proteinExistence type="inferred from homology"/>
<dbReference type="Pfam" id="PF13563">
    <property type="entry name" value="2_5_RNA_ligase2"/>
    <property type="match status" value="1"/>
</dbReference>
<dbReference type="GO" id="GO:0016874">
    <property type="term" value="F:ligase activity"/>
    <property type="evidence" value="ECO:0007669"/>
    <property type="project" value="UniProtKB-KW"/>
</dbReference>
<keyword evidence="4" id="KW-1185">Reference proteome</keyword>
<name>A0A316D4H0_9BACL</name>
<protein>
    <recommendedName>
        <fullName evidence="2">RNA 2',3'-cyclic phosphodiesterase</fullName>
        <shortName evidence="2">RNA 2',3'-CPDase</shortName>
        <ecNumber evidence="2">3.1.4.58</ecNumber>
    </recommendedName>
</protein>
<evidence type="ECO:0000313" key="4">
    <source>
        <dbReference type="Proteomes" id="UP000245634"/>
    </source>
</evidence>
<dbReference type="RefSeq" id="WP_109690633.1">
    <property type="nucleotide sequence ID" value="NZ_QGGL01000017.1"/>
</dbReference>
<keyword evidence="3" id="KW-0436">Ligase</keyword>